<evidence type="ECO:0000259" key="6">
    <source>
        <dbReference type="PROSITE" id="PS50826"/>
    </source>
</evidence>
<keyword evidence="1" id="KW-0343">GTPase activation</keyword>
<dbReference type="Gene3D" id="1.10.472.80">
    <property type="entry name" value="Ypt/Rab-GAP domain of gyp1p, domain 3"/>
    <property type="match status" value="1"/>
</dbReference>
<evidence type="ECO:0000256" key="2">
    <source>
        <dbReference type="ARBA" id="ARBA00034124"/>
    </source>
</evidence>
<feature type="domain" description="RUN" evidence="6">
    <location>
        <begin position="100"/>
        <end position="296"/>
    </location>
</feature>
<dbReference type="CDD" id="cd17687">
    <property type="entry name" value="RUN_SGSM1_like"/>
    <property type="match status" value="1"/>
</dbReference>
<feature type="compositionally biased region" description="Gly residues" evidence="4">
    <location>
        <begin position="215"/>
        <end position="224"/>
    </location>
</feature>
<feature type="region of interest" description="Disordered" evidence="4">
    <location>
        <begin position="949"/>
        <end position="990"/>
    </location>
</feature>
<feature type="region of interest" description="Disordered" evidence="4">
    <location>
        <begin position="557"/>
        <end position="580"/>
    </location>
</feature>
<feature type="domain" description="Rab-GAP TBC" evidence="5">
    <location>
        <begin position="752"/>
        <end position="1158"/>
    </location>
</feature>
<dbReference type="SUPFAM" id="SSF47923">
    <property type="entry name" value="Ypt/Rab-GAP domain of gyp1p"/>
    <property type="match status" value="2"/>
</dbReference>
<comment type="similarity">
    <text evidence="2">Belongs to the RUTBC family.</text>
</comment>
<dbReference type="PROSITE" id="PS50086">
    <property type="entry name" value="TBC_RABGAP"/>
    <property type="match status" value="1"/>
</dbReference>
<evidence type="ECO:0000256" key="3">
    <source>
        <dbReference type="SAM" id="Coils"/>
    </source>
</evidence>
<dbReference type="Pfam" id="PF02759">
    <property type="entry name" value="RUN"/>
    <property type="match status" value="1"/>
</dbReference>
<dbReference type="PANTHER" id="PTHR22957">
    <property type="entry name" value="TBC1 DOMAIN FAMILY MEMBER GTPASE-ACTIVATING PROTEIN"/>
    <property type="match status" value="1"/>
</dbReference>
<feature type="compositionally biased region" description="Polar residues" evidence="4">
    <location>
        <begin position="325"/>
        <end position="338"/>
    </location>
</feature>
<dbReference type="FunFam" id="1.10.472.80:FF:000004">
    <property type="entry name" value="Small G protein signaling modulator 1"/>
    <property type="match status" value="1"/>
</dbReference>
<feature type="region of interest" description="Disordered" evidence="4">
    <location>
        <begin position="183"/>
        <end position="227"/>
    </location>
</feature>
<gene>
    <name evidence="8" type="primary">LOC113790614</name>
</gene>
<feature type="coiled-coil region" evidence="3">
    <location>
        <begin position="640"/>
        <end position="667"/>
    </location>
</feature>
<feature type="compositionally biased region" description="Low complexity" evidence="4">
    <location>
        <begin position="14"/>
        <end position="35"/>
    </location>
</feature>
<dbReference type="RefSeq" id="XP_027196104.1">
    <property type="nucleotide sequence ID" value="XM_027340303.1"/>
</dbReference>
<dbReference type="FunCoup" id="A0A6P6XW26">
    <property type="interactions" value="163"/>
</dbReference>
<evidence type="ECO:0000313" key="7">
    <source>
        <dbReference type="Proteomes" id="UP000515146"/>
    </source>
</evidence>
<evidence type="ECO:0000256" key="1">
    <source>
        <dbReference type="ARBA" id="ARBA00022468"/>
    </source>
</evidence>
<dbReference type="InterPro" id="IPR004012">
    <property type="entry name" value="Run_dom"/>
</dbReference>
<dbReference type="InParanoid" id="A0A6P6XW26"/>
<dbReference type="Pfam" id="PF12068">
    <property type="entry name" value="PH_RBD"/>
    <property type="match status" value="1"/>
</dbReference>
<dbReference type="InterPro" id="IPR021935">
    <property type="entry name" value="SGSM1/2_RBD"/>
</dbReference>
<dbReference type="Gene3D" id="1.10.8.270">
    <property type="entry name" value="putative rabgap domain of human tbc1 domain family member 14 like domains"/>
    <property type="match status" value="1"/>
</dbReference>
<dbReference type="Pfam" id="PF00566">
    <property type="entry name" value="RabGAP-TBC"/>
    <property type="match status" value="1"/>
</dbReference>
<dbReference type="InterPro" id="IPR000195">
    <property type="entry name" value="Rab-GAP-TBC_dom"/>
</dbReference>
<dbReference type="Gene3D" id="1.20.58.900">
    <property type="match status" value="1"/>
</dbReference>
<dbReference type="AlphaFoldDB" id="A0A6P6XW26"/>
<dbReference type="Proteomes" id="UP000515146">
    <property type="component" value="Unplaced"/>
</dbReference>
<feature type="compositionally biased region" description="Gly residues" evidence="4">
    <location>
        <begin position="977"/>
        <end position="987"/>
    </location>
</feature>
<protein>
    <submittedName>
        <fullName evidence="8">Small G protein signaling modulator 2-like isoform X1</fullName>
    </submittedName>
</protein>
<organism evidence="7 8">
    <name type="scientific">Dermatophagoides pteronyssinus</name>
    <name type="common">European house dust mite</name>
    <dbReference type="NCBI Taxonomy" id="6956"/>
    <lineage>
        <taxon>Eukaryota</taxon>
        <taxon>Metazoa</taxon>
        <taxon>Ecdysozoa</taxon>
        <taxon>Arthropoda</taxon>
        <taxon>Chelicerata</taxon>
        <taxon>Arachnida</taxon>
        <taxon>Acari</taxon>
        <taxon>Acariformes</taxon>
        <taxon>Sarcoptiformes</taxon>
        <taxon>Astigmata</taxon>
        <taxon>Psoroptidia</taxon>
        <taxon>Analgoidea</taxon>
        <taxon>Pyroglyphidae</taxon>
        <taxon>Dermatophagoidinae</taxon>
        <taxon>Dermatophagoides</taxon>
    </lineage>
</organism>
<evidence type="ECO:0000313" key="8">
    <source>
        <dbReference type="RefSeq" id="XP_027196104.1"/>
    </source>
</evidence>
<dbReference type="PROSITE" id="PS50826">
    <property type="entry name" value="RUN"/>
    <property type="match status" value="1"/>
</dbReference>
<dbReference type="KEGG" id="dpte:113790614"/>
<feature type="region of interest" description="Disordered" evidence="4">
    <location>
        <begin position="325"/>
        <end position="345"/>
    </location>
</feature>
<sequence length="1226" mass="139789">MKMATNNLTTMTTSHNNSNDINDNDNDNNFNSENISKTITTTSTTTTTATTMMMMTTISSNKLSMDQNNDDKELIEKLLRMIKREVKQIMEEAVTRKFVHEDSGSITSLCAAVDACLSHGLKRRALGLFKTNSTTALLQKVAKNFDIAALVLKKVQEIENIDPNKRSSSSSDSLQSRNRMSFKMKSNQQQQTLNNNNNNNNTGTISSNNNNSNSGGSGSGGGGNQSSSPTKYRFLWIRIALFEKYLVSIVDHVVKNSSKYYERDALVSDPVAGQIFASLLVGPCALDYTKIKTQDQYWTDPPADELVQRHRISSSVCLPNPVTNNSAATGINQSTPPSSRRPLGMNYRKNFTYTNGVGNEQYHHHHYYHHNYDEHQSGSPILRTSSNICWSPKDYVESLHQNSKSTLLYGKNNVIMQPIDDQEPMPGYLSLHQDSNGLSIKWTPNQLINGRVNQPSSDGNNDGFFNHSMDKTSAFWNYALNVNVENIVYLHCHQHKLSYSSIVMVGRDGVMHPPIKFPKGGHLLAFLSCLENGLVPYGQLDPPLWSENGKGKIFPKLRRKSGHHHNGEQRNDQQQSLDMESDDITADYVFRVISINDKPDTISAELFEPKLTQKQSEFLPKSYDENQPHQQQKPEASPSCQQIEIAVNETKTEIEQQQQKFDNIQNIQLLCNTMKKQIISRAFYGWLAYCRHLKTVRTHLADLVNTKIYRINEPTDASKGITKDLWENHMFSSVGKISMDPMEFYRLVYFGGIEHSIRSKVWLYLLGHYHFDDDNEEKNKHDIEMREKYEMIMSEWLAVEAIVRQRDKEIVAANLAKLSSESQNDSTEMSVDKSIYHQSNKMFTNEVFEENEEFESRKSSIQSNSEQKNMKEAECPMVTDDIDDNNRENEKMIIETNHTTSNCRKPLIRHNKISESVTSASSITSIHHQNIIITNPSVDRIIPPNSLESLNHYKSNGNEEDESTRLPINSMESGGAVSSGGGGGGAGSQCVSPASSNGGLYSNELLDLFSLNLHRIDKDVQRCDRNFWYFTKENLEKLRNIMCTYVWEHLDIGYVQGMCDLVAPLLVIFDDEVYTYSCFCKLMIRMTSNFPHGGAMDTHFANMRSLIQILDSDIFELMHQNGDYTHFYFCYRWFLLDFKRELIYADVFSVWETIWAAKHVSSSSFVLFIALALVEYYRDIILENNMDFTDIIKFFNEMAERHDAKAVLNIARDLVHQIQTLMENDK</sequence>
<feature type="compositionally biased region" description="Polar residues" evidence="4">
    <location>
        <begin position="1"/>
        <end position="13"/>
    </location>
</feature>
<reference evidence="8" key="1">
    <citation type="submission" date="2025-08" db="UniProtKB">
        <authorList>
            <consortium name="RefSeq"/>
        </authorList>
    </citation>
    <scope>IDENTIFICATION</scope>
    <source>
        <strain evidence="8">Airmid</strain>
    </source>
</reference>
<dbReference type="InterPro" id="IPR037213">
    <property type="entry name" value="Run_dom_sf"/>
</dbReference>
<dbReference type="GO" id="GO:0031410">
    <property type="term" value="C:cytoplasmic vesicle"/>
    <property type="evidence" value="ECO:0007669"/>
    <property type="project" value="UniProtKB-ARBA"/>
</dbReference>
<accession>A0A6P6XW26</accession>
<keyword evidence="3" id="KW-0175">Coiled coil</keyword>
<dbReference type="PANTHER" id="PTHR22957:SF502">
    <property type="entry name" value="SMALL G PROTEIN SIGNALING MODULATOR 2-RELATED"/>
    <property type="match status" value="1"/>
</dbReference>
<keyword evidence="7" id="KW-1185">Reference proteome</keyword>
<dbReference type="OrthoDB" id="10264062at2759"/>
<proteinExistence type="inferred from homology"/>
<dbReference type="Gene3D" id="2.30.29.230">
    <property type="match status" value="1"/>
</dbReference>
<feature type="compositionally biased region" description="Low complexity" evidence="4">
    <location>
        <begin position="183"/>
        <end position="214"/>
    </location>
</feature>
<dbReference type="InterPro" id="IPR035969">
    <property type="entry name" value="Rab-GAP_TBC_sf"/>
</dbReference>
<dbReference type="GO" id="GO:0005096">
    <property type="term" value="F:GTPase activator activity"/>
    <property type="evidence" value="ECO:0007669"/>
    <property type="project" value="UniProtKB-KW"/>
</dbReference>
<dbReference type="FunFam" id="1.10.8.270:FF:000064">
    <property type="entry name" value="Small G protein-signaling modulator 1b"/>
    <property type="match status" value="1"/>
</dbReference>
<name>A0A6P6XW26_DERPT</name>
<evidence type="ECO:0000259" key="5">
    <source>
        <dbReference type="PROSITE" id="PS50086"/>
    </source>
</evidence>
<feature type="region of interest" description="Disordered" evidence="4">
    <location>
        <begin position="1"/>
        <end position="35"/>
    </location>
</feature>
<dbReference type="SUPFAM" id="SSF140741">
    <property type="entry name" value="RUN domain-like"/>
    <property type="match status" value="1"/>
</dbReference>
<dbReference type="InterPro" id="IPR037745">
    <property type="entry name" value="SGSM1/2"/>
</dbReference>
<dbReference type="CDD" id="cd15784">
    <property type="entry name" value="PH_RUTBC"/>
    <property type="match status" value="1"/>
</dbReference>
<dbReference type="OMA" id="CDRNYAY"/>
<dbReference type="SMART" id="SM00593">
    <property type="entry name" value="RUN"/>
    <property type="match status" value="1"/>
</dbReference>
<dbReference type="SMART" id="SM00164">
    <property type="entry name" value="TBC"/>
    <property type="match status" value="1"/>
</dbReference>
<evidence type="ECO:0000256" key="4">
    <source>
        <dbReference type="SAM" id="MobiDB-lite"/>
    </source>
</evidence>